<reference evidence="2 3" key="1">
    <citation type="submission" date="2016-02" db="EMBL/GenBank/DDBJ databases">
        <authorList>
            <person name="Wen L."/>
            <person name="He K."/>
            <person name="Yang H."/>
        </authorList>
    </citation>
    <scope>NUCLEOTIDE SEQUENCE [LARGE SCALE GENOMIC DNA]</scope>
    <source>
        <strain evidence="2">ShG14-8</strain>
    </source>
</reference>
<reference evidence="2 3" key="2">
    <citation type="submission" date="2016-03" db="EMBL/GenBank/DDBJ databases">
        <title>New uncultured bacterium of the family Gallionellaceae from acid mine drainage: description and reconstruction of genome based on metagenomic analysis of microbial community.</title>
        <authorList>
            <person name="Kadnikov V."/>
            <person name="Ivasenko D."/>
            <person name="Beletsky A."/>
            <person name="Mardanov A."/>
            <person name="Danilova E."/>
            <person name="Pimenov N."/>
            <person name="Karnachuk O."/>
            <person name="Ravin N."/>
        </authorList>
    </citation>
    <scope>NUCLEOTIDE SEQUENCE [LARGE SCALE GENOMIC DNA]</scope>
    <source>
        <strain evidence="2">ShG14-8</strain>
    </source>
</reference>
<dbReference type="AlphaFoldDB" id="A0A139BW44"/>
<gene>
    <name evidence="2" type="ORF">AWT59_0649</name>
</gene>
<name>A0A139BW44_9PROT</name>
<organism evidence="2 3">
    <name type="scientific">Candidatus Gallionella acididurans</name>
    <dbReference type="NCBI Taxonomy" id="1796491"/>
    <lineage>
        <taxon>Bacteria</taxon>
        <taxon>Pseudomonadati</taxon>
        <taxon>Pseudomonadota</taxon>
        <taxon>Betaproteobacteria</taxon>
        <taxon>Nitrosomonadales</taxon>
        <taxon>Gallionellaceae</taxon>
        <taxon>Gallionella</taxon>
    </lineage>
</organism>
<protein>
    <submittedName>
        <fullName evidence="2">Uncharacterized protein</fullName>
    </submittedName>
</protein>
<keyword evidence="1" id="KW-0472">Membrane</keyword>
<accession>A0A139BW44</accession>
<evidence type="ECO:0000313" key="3">
    <source>
        <dbReference type="Proteomes" id="UP000070578"/>
    </source>
</evidence>
<sequence>MNTSIKTHKCGIFCGPATAMAGMFILTGYLVADASAALEEIQVYLDDFAEVGKPGLDLHANMGI</sequence>
<feature type="transmembrane region" description="Helical" evidence="1">
    <location>
        <begin position="12"/>
        <end position="32"/>
    </location>
</feature>
<evidence type="ECO:0000256" key="1">
    <source>
        <dbReference type="SAM" id="Phobius"/>
    </source>
</evidence>
<evidence type="ECO:0000313" key="2">
    <source>
        <dbReference type="EMBL" id="KXS33216.1"/>
    </source>
</evidence>
<comment type="caution">
    <text evidence="2">The sequence shown here is derived from an EMBL/GenBank/DDBJ whole genome shotgun (WGS) entry which is preliminary data.</text>
</comment>
<dbReference type="Proteomes" id="UP000070578">
    <property type="component" value="Unassembled WGS sequence"/>
</dbReference>
<proteinExistence type="predicted"/>
<keyword evidence="1" id="KW-1133">Transmembrane helix</keyword>
<keyword evidence="1" id="KW-0812">Transmembrane</keyword>
<dbReference type="EMBL" id="LSLI01000009">
    <property type="protein sequence ID" value="KXS33216.1"/>
    <property type="molecule type" value="Genomic_DNA"/>
</dbReference>